<dbReference type="AlphaFoldDB" id="A0A2X2W7N5"/>
<accession>A0A2X2W7N5</accession>
<evidence type="ECO:0000256" key="2">
    <source>
        <dbReference type="PROSITE-ProRule" id="PRU00335"/>
    </source>
</evidence>
<dbReference type="PANTHER" id="PTHR43479:SF11">
    <property type="entry name" value="ACREF_ENVCD OPERON REPRESSOR-RELATED"/>
    <property type="match status" value="1"/>
</dbReference>
<dbReference type="SUPFAM" id="SSF48498">
    <property type="entry name" value="Tetracyclin repressor-like, C-terminal domain"/>
    <property type="match status" value="1"/>
</dbReference>
<evidence type="ECO:0000256" key="1">
    <source>
        <dbReference type="ARBA" id="ARBA00023125"/>
    </source>
</evidence>
<dbReference type="InterPro" id="IPR050624">
    <property type="entry name" value="HTH-type_Tx_Regulator"/>
</dbReference>
<keyword evidence="1 2" id="KW-0238">DNA-binding</keyword>
<dbReference type="SUPFAM" id="SSF46689">
    <property type="entry name" value="Homeodomain-like"/>
    <property type="match status" value="1"/>
</dbReference>
<sequence>MSDTGFNKRKIQAMKTKNKIYNIAIDLIGKYGYDNVSIDEICNKAEVSKGTFYHHFNAKEDVIIALYKDEYECFINNIKKSTIDNSIEKLVELICFHVKYAEKKGLDIMKQVYKSQLDYGDKLAFSKNVLLQEMLCEIISKGQLNNEIRKDMQCKDIIDYLIRLSHGIIYDWCLNNGDYSLEEVTRKSLNCVIQLLT</sequence>
<feature type="DNA-binding region" description="H-T-H motif" evidence="2">
    <location>
        <begin position="37"/>
        <end position="56"/>
    </location>
</feature>
<reference evidence="4 5" key="1">
    <citation type="submission" date="2018-06" db="EMBL/GenBank/DDBJ databases">
        <authorList>
            <consortium name="Pathogen Informatics"/>
            <person name="Doyle S."/>
        </authorList>
    </citation>
    <scope>NUCLEOTIDE SEQUENCE [LARGE SCALE GENOMIC DNA]</scope>
    <source>
        <strain evidence="4 5">NCTC13028</strain>
    </source>
</reference>
<dbReference type="PRINTS" id="PR00455">
    <property type="entry name" value="HTHTETR"/>
</dbReference>
<protein>
    <submittedName>
        <fullName evidence="4">Transcriptional regulator</fullName>
    </submittedName>
</protein>
<dbReference type="InterPro" id="IPR009057">
    <property type="entry name" value="Homeodomain-like_sf"/>
</dbReference>
<dbReference type="EMBL" id="UAWC01000024">
    <property type="protein sequence ID" value="SQB35467.1"/>
    <property type="molecule type" value="Genomic_DNA"/>
</dbReference>
<evidence type="ECO:0000313" key="4">
    <source>
        <dbReference type="EMBL" id="SQB35467.1"/>
    </source>
</evidence>
<dbReference type="GO" id="GO:0003677">
    <property type="term" value="F:DNA binding"/>
    <property type="evidence" value="ECO:0007669"/>
    <property type="project" value="UniProtKB-UniRule"/>
</dbReference>
<dbReference type="RefSeq" id="WP_096635034.1">
    <property type="nucleotide sequence ID" value="NZ_JAHLNT010000001.1"/>
</dbReference>
<dbReference type="InterPro" id="IPR001647">
    <property type="entry name" value="HTH_TetR"/>
</dbReference>
<dbReference type="InterPro" id="IPR036271">
    <property type="entry name" value="Tet_transcr_reg_TetR-rel_C_sf"/>
</dbReference>
<organism evidence="4 5">
    <name type="scientific">Clostridium cochlearium</name>
    <dbReference type="NCBI Taxonomy" id="1494"/>
    <lineage>
        <taxon>Bacteria</taxon>
        <taxon>Bacillati</taxon>
        <taxon>Bacillota</taxon>
        <taxon>Clostridia</taxon>
        <taxon>Eubacteriales</taxon>
        <taxon>Clostridiaceae</taxon>
        <taxon>Clostridium</taxon>
    </lineage>
</organism>
<evidence type="ECO:0000259" key="3">
    <source>
        <dbReference type="PROSITE" id="PS50977"/>
    </source>
</evidence>
<dbReference type="Proteomes" id="UP000250223">
    <property type="component" value="Unassembled WGS sequence"/>
</dbReference>
<proteinExistence type="predicted"/>
<evidence type="ECO:0000313" key="5">
    <source>
        <dbReference type="Proteomes" id="UP000250223"/>
    </source>
</evidence>
<gene>
    <name evidence="4" type="primary">kstR2</name>
    <name evidence="4" type="ORF">NCTC13028_01975</name>
</gene>
<name>A0A2X2W7N5_CLOCO</name>
<dbReference type="PROSITE" id="PS50977">
    <property type="entry name" value="HTH_TETR_2"/>
    <property type="match status" value="1"/>
</dbReference>
<dbReference type="PANTHER" id="PTHR43479">
    <property type="entry name" value="ACREF/ENVCD OPERON REPRESSOR-RELATED"/>
    <property type="match status" value="1"/>
</dbReference>
<dbReference type="Gene3D" id="1.10.357.10">
    <property type="entry name" value="Tetracycline Repressor, domain 2"/>
    <property type="match status" value="1"/>
</dbReference>
<feature type="domain" description="HTH tetR-type" evidence="3">
    <location>
        <begin position="14"/>
        <end position="74"/>
    </location>
</feature>
<dbReference type="PROSITE" id="PS01081">
    <property type="entry name" value="HTH_TETR_1"/>
    <property type="match status" value="1"/>
</dbReference>
<dbReference type="InterPro" id="IPR023772">
    <property type="entry name" value="DNA-bd_HTH_TetR-type_CS"/>
</dbReference>
<dbReference type="Pfam" id="PF00440">
    <property type="entry name" value="TetR_N"/>
    <property type="match status" value="1"/>
</dbReference>